<organism evidence="2 3">
    <name type="scientific">Paenibacillus chitinolyticus</name>
    <dbReference type="NCBI Taxonomy" id="79263"/>
    <lineage>
        <taxon>Bacteria</taxon>
        <taxon>Bacillati</taxon>
        <taxon>Bacillota</taxon>
        <taxon>Bacilli</taxon>
        <taxon>Bacillales</taxon>
        <taxon>Paenibacillaceae</taxon>
        <taxon>Paenibacillus</taxon>
    </lineage>
</organism>
<evidence type="ECO:0008006" key="5">
    <source>
        <dbReference type="Google" id="ProtNLM"/>
    </source>
</evidence>
<dbReference type="Proteomes" id="UP001527202">
    <property type="component" value="Unassembled WGS sequence"/>
</dbReference>
<reference evidence="1 4" key="2">
    <citation type="submission" date="2022-05" db="EMBL/GenBank/DDBJ databases">
        <title>Genome Sequencing of Bee-Associated Microbes.</title>
        <authorList>
            <person name="Dunlap C."/>
        </authorList>
    </citation>
    <scope>NUCLEOTIDE SEQUENCE [LARGE SCALE GENOMIC DNA]</scope>
    <source>
        <strain evidence="1 4">NRRL B-23120</strain>
    </source>
</reference>
<evidence type="ECO:0000313" key="3">
    <source>
        <dbReference type="Proteomes" id="UP000288943"/>
    </source>
</evidence>
<keyword evidence="4" id="KW-1185">Reference proteome</keyword>
<evidence type="ECO:0000313" key="1">
    <source>
        <dbReference type="EMBL" id="MCY9595448.1"/>
    </source>
</evidence>
<dbReference type="Proteomes" id="UP000288943">
    <property type="component" value="Chromosome"/>
</dbReference>
<dbReference type="OrthoDB" id="2624411at2"/>
<dbReference type="EMBL" id="JAMDMJ010000008">
    <property type="protein sequence ID" value="MCY9595448.1"/>
    <property type="molecule type" value="Genomic_DNA"/>
</dbReference>
<proteinExistence type="predicted"/>
<reference evidence="2 3" key="1">
    <citation type="submission" date="2018-01" db="EMBL/GenBank/DDBJ databases">
        <title>The whole genome sequencing and assembly of Paenibacillus chitinolyticus KCCM 41400 strain.</title>
        <authorList>
            <person name="Kim J.-Y."/>
            <person name="Park M.-K."/>
            <person name="Lee Y.-J."/>
            <person name="Yi H."/>
            <person name="Bahn Y.-S."/>
            <person name="Kim J.F."/>
            <person name="Lee D.-W."/>
        </authorList>
    </citation>
    <scope>NUCLEOTIDE SEQUENCE [LARGE SCALE GENOMIC DNA]</scope>
    <source>
        <strain evidence="2 3">KCCM 41400</strain>
    </source>
</reference>
<accession>A0A410WSC3</accession>
<dbReference type="KEGG" id="pchi:PC41400_05905"/>
<protein>
    <recommendedName>
        <fullName evidence="5">KTSC domain-containing protein</fullName>
    </recommendedName>
</protein>
<sequence length="71" mass="8263">MTIIPIISRQIAFAKFESQTGEFSVYYHTGKVENYTGFNLEDIQALWDSANRYDTLMRLTESRRLPQTTPT</sequence>
<dbReference type="EMBL" id="CP026520">
    <property type="protein sequence ID" value="QAV17221.1"/>
    <property type="molecule type" value="Genomic_DNA"/>
</dbReference>
<evidence type="ECO:0000313" key="4">
    <source>
        <dbReference type="Proteomes" id="UP001527202"/>
    </source>
</evidence>
<dbReference type="RefSeq" id="WP_042229768.1">
    <property type="nucleotide sequence ID" value="NZ_CP026520.1"/>
</dbReference>
<dbReference type="AlphaFoldDB" id="A0A410WSC3"/>
<name>A0A410WSC3_9BACL</name>
<evidence type="ECO:0000313" key="2">
    <source>
        <dbReference type="EMBL" id="QAV17221.1"/>
    </source>
</evidence>
<dbReference type="GeneID" id="95374350"/>
<gene>
    <name evidence="1" type="ORF">M5X16_06675</name>
    <name evidence="2" type="ORF">PC41400_05905</name>
</gene>